<reference evidence="1 2" key="1">
    <citation type="submission" date="2024-03" db="EMBL/GenBank/DDBJ databases">
        <title>Draft genome sequence of Pseudonocardia tropica JCM 19149.</title>
        <authorList>
            <person name="Butdee W."/>
            <person name="Duangmal K."/>
        </authorList>
    </citation>
    <scope>NUCLEOTIDE SEQUENCE [LARGE SCALE GENOMIC DNA]</scope>
    <source>
        <strain evidence="1 2">JCM 19149</strain>
    </source>
</reference>
<name>A0ABV1JS31_9PSEU</name>
<dbReference type="RefSeq" id="WP_345652811.1">
    <property type="nucleotide sequence ID" value="NZ_BAABLY010000082.1"/>
</dbReference>
<protein>
    <submittedName>
        <fullName evidence="1">Uncharacterized protein</fullName>
    </submittedName>
</protein>
<dbReference type="EMBL" id="JBEDNP010000004">
    <property type="protein sequence ID" value="MEQ3538750.1"/>
    <property type="molecule type" value="Genomic_DNA"/>
</dbReference>
<gene>
    <name evidence="1" type="ORF">WHI96_07950</name>
</gene>
<dbReference type="Proteomes" id="UP001464923">
    <property type="component" value="Unassembled WGS sequence"/>
</dbReference>
<evidence type="ECO:0000313" key="1">
    <source>
        <dbReference type="EMBL" id="MEQ3538750.1"/>
    </source>
</evidence>
<evidence type="ECO:0000313" key="2">
    <source>
        <dbReference type="Proteomes" id="UP001464923"/>
    </source>
</evidence>
<accession>A0ABV1JS31</accession>
<comment type="caution">
    <text evidence="1">The sequence shown here is derived from an EMBL/GenBank/DDBJ whole genome shotgun (WGS) entry which is preliminary data.</text>
</comment>
<organism evidence="1 2">
    <name type="scientific">Pseudonocardia tropica</name>
    <dbReference type="NCBI Taxonomy" id="681289"/>
    <lineage>
        <taxon>Bacteria</taxon>
        <taxon>Bacillati</taxon>
        <taxon>Actinomycetota</taxon>
        <taxon>Actinomycetes</taxon>
        <taxon>Pseudonocardiales</taxon>
        <taxon>Pseudonocardiaceae</taxon>
        <taxon>Pseudonocardia</taxon>
    </lineage>
</organism>
<proteinExistence type="predicted"/>
<sequence>MPKRFATPIQLPGDPTGALEAATKQYVDGRPVPTHQHSAGDITTGTLDPARLPRVLPVLQSFSVASGGTHTTDASLGSYVDLTVNGGNAIIALPTNGVNRQTLEYVIYAASATSVIFSSDILLTTGLSTRTFSVPAQKYGFFSLKYSTLRSNLQVWAMVAGTVTS</sequence>
<keyword evidence="2" id="KW-1185">Reference proteome</keyword>